<protein>
    <recommendedName>
        <fullName evidence="1">[acyl-carrier-protein] S-malonyltransferase</fullName>
        <ecNumber evidence="1">2.3.1.39</ecNumber>
    </recommendedName>
</protein>
<dbReference type="SUPFAM" id="SSF52151">
    <property type="entry name" value="FabD/lysophospholipase-like"/>
    <property type="match status" value="1"/>
</dbReference>
<dbReference type="PANTHER" id="PTHR42681">
    <property type="entry name" value="MALONYL-COA-ACYL CARRIER PROTEIN TRANSACYLASE, MITOCHONDRIAL"/>
    <property type="match status" value="1"/>
</dbReference>
<name>A0A0P1I562_9RHOB</name>
<feature type="domain" description="Malonyl-CoA:ACP transacylase (MAT)" evidence="5">
    <location>
        <begin position="11"/>
        <end position="339"/>
    </location>
</feature>
<dbReference type="Gene3D" id="3.30.70.250">
    <property type="entry name" value="Malonyl-CoA ACP transacylase, ACP-binding"/>
    <property type="match status" value="1"/>
</dbReference>
<proteinExistence type="predicted"/>
<dbReference type="Proteomes" id="UP000051870">
    <property type="component" value="Unassembled WGS sequence"/>
</dbReference>
<dbReference type="AlphaFoldDB" id="A0A0P1I562"/>
<keyword evidence="7" id="KW-1185">Reference proteome</keyword>
<evidence type="ECO:0000256" key="2">
    <source>
        <dbReference type="ARBA" id="ARBA00022679"/>
    </source>
</evidence>
<dbReference type="Gene3D" id="3.40.366.10">
    <property type="entry name" value="Malonyl-Coenzyme A Acyl Carrier Protein, domain 2"/>
    <property type="match status" value="1"/>
</dbReference>
<evidence type="ECO:0000259" key="5">
    <source>
        <dbReference type="SMART" id="SM00827"/>
    </source>
</evidence>
<dbReference type="STRING" id="1715693.PH7735_01274"/>
<organism evidence="6 7">
    <name type="scientific">Shimia thalassica</name>
    <dbReference type="NCBI Taxonomy" id="1715693"/>
    <lineage>
        <taxon>Bacteria</taxon>
        <taxon>Pseudomonadati</taxon>
        <taxon>Pseudomonadota</taxon>
        <taxon>Alphaproteobacteria</taxon>
        <taxon>Rhodobacterales</taxon>
        <taxon>Roseobacteraceae</taxon>
    </lineage>
</organism>
<dbReference type="GeneID" id="83880333"/>
<keyword evidence="2" id="KW-0808">Transferase</keyword>
<dbReference type="InterPro" id="IPR050858">
    <property type="entry name" value="Mal-CoA-ACP_Trans/PKS_FabD"/>
</dbReference>
<dbReference type="GO" id="GO:0006633">
    <property type="term" value="P:fatty acid biosynthetic process"/>
    <property type="evidence" value="ECO:0007669"/>
    <property type="project" value="TreeGrafter"/>
</dbReference>
<dbReference type="EMBL" id="CYTW01000001">
    <property type="protein sequence ID" value="CUJ90626.1"/>
    <property type="molecule type" value="Genomic_DNA"/>
</dbReference>
<reference evidence="7" key="1">
    <citation type="submission" date="2015-09" db="EMBL/GenBank/DDBJ databases">
        <authorList>
            <person name="Rodrigo-Torres Lidia"/>
            <person name="Arahal R.David."/>
        </authorList>
    </citation>
    <scope>NUCLEOTIDE SEQUENCE [LARGE SCALE GENOMIC DNA]</scope>
    <source>
        <strain evidence="7">CECT 7735</strain>
    </source>
</reference>
<dbReference type="RefSeq" id="WP_058310419.1">
    <property type="nucleotide sequence ID" value="NZ_CYTW01000001.1"/>
</dbReference>
<evidence type="ECO:0000256" key="1">
    <source>
        <dbReference type="ARBA" id="ARBA00013258"/>
    </source>
</evidence>
<evidence type="ECO:0000256" key="3">
    <source>
        <dbReference type="ARBA" id="ARBA00023315"/>
    </source>
</evidence>
<keyword evidence="3" id="KW-0012">Acyltransferase</keyword>
<dbReference type="InterPro" id="IPR001227">
    <property type="entry name" value="Ac_transferase_dom_sf"/>
</dbReference>
<dbReference type="PANTHER" id="PTHR42681:SF1">
    <property type="entry name" value="MALONYL-COA-ACYL CARRIER PROTEIN TRANSACYLASE, MITOCHONDRIAL"/>
    <property type="match status" value="1"/>
</dbReference>
<sequence>MKQTAVVIAPGRGTYNREELGYLARHHGDQAALIRQFDTIRQQAGQDHVSDLDAAARYSAAKHQRGDNASGLIFACAYADFRAIDRDRFDIVAVTGNSMGWYTALTCAGALSPEDGFKVANTMGTLMQEHMIGGQLIYPFVDENWCAIPGARATIEAKMSDINHRSGHVLGLSIDLGGMLVLAGNEAGLAAFEAEMPKLQSRYPMRLPGHAGFHTALQQPVSQQGLARLGVDLFSNPDITLVDGRGAIWPAGATHKPALHSYTLDTQVVAPYDLSAAIRVTARDFMPDVFIILGPGNTLGGAVAQSLIAAHWRGLENKSDSKAVQQNSPRILAMGTPDQRARVVR</sequence>
<evidence type="ECO:0000313" key="7">
    <source>
        <dbReference type="Proteomes" id="UP000051870"/>
    </source>
</evidence>
<dbReference type="InterPro" id="IPR016035">
    <property type="entry name" value="Acyl_Trfase/lysoPLipase"/>
</dbReference>
<dbReference type="InterPro" id="IPR014043">
    <property type="entry name" value="Acyl_transferase_dom"/>
</dbReference>
<comment type="catalytic activity">
    <reaction evidence="4">
        <text>holo-[ACP] + malonyl-CoA = malonyl-[ACP] + CoA</text>
        <dbReference type="Rhea" id="RHEA:41792"/>
        <dbReference type="Rhea" id="RHEA-COMP:9623"/>
        <dbReference type="Rhea" id="RHEA-COMP:9685"/>
        <dbReference type="ChEBI" id="CHEBI:57287"/>
        <dbReference type="ChEBI" id="CHEBI:57384"/>
        <dbReference type="ChEBI" id="CHEBI:64479"/>
        <dbReference type="ChEBI" id="CHEBI:78449"/>
        <dbReference type="EC" id="2.3.1.39"/>
    </reaction>
</comment>
<evidence type="ECO:0000313" key="6">
    <source>
        <dbReference type="EMBL" id="CUJ90626.1"/>
    </source>
</evidence>
<accession>A0A0P1I562</accession>
<dbReference type="GO" id="GO:0004314">
    <property type="term" value="F:[acyl-carrier-protein] S-malonyltransferase activity"/>
    <property type="evidence" value="ECO:0007669"/>
    <property type="project" value="UniProtKB-EC"/>
</dbReference>
<dbReference type="EC" id="2.3.1.39" evidence="1"/>
<evidence type="ECO:0000256" key="4">
    <source>
        <dbReference type="ARBA" id="ARBA00048462"/>
    </source>
</evidence>
<gene>
    <name evidence="6" type="ORF">PH7735_01274</name>
</gene>
<dbReference type="SMART" id="SM00827">
    <property type="entry name" value="PKS_AT"/>
    <property type="match status" value="1"/>
</dbReference>